<evidence type="ECO:0000313" key="4">
    <source>
        <dbReference type="Proteomes" id="UP000231414"/>
    </source>
</evidence>
<reference evidence="4" key="1">
    <citation type="submission" date="2017-09" db="EMBL/GenBank/DDBJ databases">
        <title>Depth-based differentiation of microbial function through sediment-hosted aquifers and enrichment of novel symbionts in the deep terrestrial subsurface.</title>
        <authorList>
            <person name="Probst A.J."/>
            <person name="Ladd B."/>
            <person name="Jarett J.K."/>
            <person name="Geller-Mcgrath D.E."/>
            <person name="Sieber C.M.K."/>
            <person name="Emerson J.B."/>
            <person name="Anantharaman K."/>
            <person name="Thomas B.C."/>
            <person name="Malmstrom R."/>
            <person name="Stieglmeier M."/>
            <person name="Klingl A."/>
            <person name="Woyke T."/>
            <person name="Ryan C.M."/>
            <person name="Banfield J.F."/>
        </authorList>
    </citation>
    <scope>NUCLEOTIDE SEQUENCE [LARGE SCALE GENOMIC DNA]</scope>
</reference>
<dbReference type="InterPro" id="IPR050922">
    <property type="entry name" value="LytR/CpsA/Psr_CW_biosynth"/>
</dbReference>
<dbReference type="InterPro" id="IPR004474">
    <property type="entry name" value="LytR_CpsA_psr"/>
</dbReference>
<name>A0A2H0X812_UNCKA</name>
<accession>A0A2H0X812</accession>
<dbReference type="PANTHER" id="PTHR33392">
    <property type="entry name" value="POLYISOPRENYL-TEICHOIC ACID--PEPTIDOGLYCAN TEICHOIC ACID TRANSFERASE TAGU"/>
    <property type="match status" value="1"/>
</dbReference>
<dbReference type="Gene3D" id="3.40.630.190">
    <property type="entry name" value="LCP protein"/>
    <property type="match status" value="1"/>
</dbReference>
<evidence type="ECO:0000259" key="2">
    <source>
        <dbReference type="Pfam" id="PF03816"/>
    </source>
</evidence>
<evidence type="ECO:0000256" key="1">
    <source>
        <dbReference type="ARBA" id="ARBA00006068"/>
    </source>
</evidence>
<dbReference type="Proteomes" id="UP000231414">
    <property type="component" value="Unassembled WGS sequence"/>
</dbReference>
<comment type="similarity">
    <text evidence="1">Belongs to the LytR/CpsA/Psr (LCP) family.</text>
</comment>
<dbReference type="EMBL" id="PEYW01000007">
    <property type="protein sequence ID" value="PIS21042.1"/>
    <property type="molecule type" value="Genomic_DNA"/>
</dbReference>
<gene>
    <name evidence="3" type="ORF">COT52_00625</name>
</gene>
<dbReference type="NCBIfam" id="TIGR00350">
    <property type="entry name" value="lytR_cpsA_psr"/>
    <property type="match status" value="1"/>
</dbReference>
<protein>
    <recommendedName>
        <fullName evidence="2">Cell envelope-related transcriptional attenuator domain-containing protein</fullName>
    </recommendedName>
</protein>
<sequence length="354" mass="39269">MNSRKNKKKGLILLSIFILLALVAFAGWRLLGSAPLTFLATIASGANLNQSNDRINGLVLGIDRRTLLTSSQHGLLTDTIMLVSYDIKSKSLAVVSLPRDLWVPYSDLPPNLTNASGKINSVYATCLNTILKPACLKNYGSSAEYTAKTLEKILGLPIHYYAVIGFDSFVRMVDILGGVDIEVRNGFDDYMYPIPGLEDVLPEENRYEHLHFEPGWQHFNGQTALKFARSRKALGPEGSDFARSTRQQQVVAALKSKALSLETLTSPDRLKSLYSEFSDALETNVSLGEALEIAKIFSQVSFTNYYVMNGSSPDDPQLLYDIIDENLYDGQYVLVPKAGDYSALQDFFAHIFEE</sequence>
<dbReference type="Pfam" id="PF03816">
    <property type="entry name" value="LytR_cpsA_psr"/>
    <property type="match status" value="1"/>
</dbReference>
<organism evidence="3 4">
    <name type="scientific">candidate division WWE3 bacterium CG08_land_8_20_14_0_20_43_13</name>
    <dbReference type="NCBI Taxonomy" id="1975087"/>
    <lineage>
        <taxon>Bacteria</taxon>
        <taxon>Katanobacteria</taxon>
    </lineage>
</organism>
<dbReference type="PANTHER" id="PTHR33392:SF6">
    <property type="entry name" value="POLYISOPRENYL-TEICHOIC ACID--PEPTIDOGLYCAN TEICHOIC ACID TRANSFERASE TAGU"/>
    <property type="match status" value="1"/>
</dbReference>
<feature type="domain" description="Cell envelope-related transcriptional attenuator" evidence="2">
    <location>
        <begin position="77"/>
        <end position="258"/>
    </location>
</feature>
<evidence type="ECO:0000313" key="3">
    <source>
        <dbReference type="EMBL" id="PIS21042.1"/>
    </source>
</evidence>
<proteinExistence type="inferred from homology"/>
<comment type="caution">
    <text evidence="3">The sequence shown here is derived from an EMBL/GenBank/DDBJ whole genome shotgun (WGS) entry which is preliminary data.</text>
</comment>
<dbReference type="AlphaFoldDB" id="A0A2H0X812"/>